<dbReference type="Proteomes" id="UP001519344">
    <property type="component" value="Unassembled WGS sequence"/>
</dbReference>
<reference evidence="3 4" key="1">
    <citation type="submission" date="2021-03" db="EMBL/GenBank/DDBJ databases">
        <title>Genomic Encyclopedia of Type Strains, Phase IV (KMG-IV): sequencing the most valuable type-strain genomes for metagenomic binning, comparative biology and taxonomic classification.</title>
        <authorList>
            <person name="Goeker M."/>
        </authorList>
    </citation>
    <scope>NUCLEOTIDE SEQUENCE [LARGE SCALE GENOMIC DNA]</scope>
    <source>
        <strain evidence="3 4">DSM 24950</strain>
    </source>
</reference>
<keyword evidence="1" id="KW-0175">Coiled coil</keyword>
<dbReference type="RefSeq" id="WP_167059777.1">
    <property type="nucleotide sequence ID" value="NZ_JAAOZR010000023.1"/>
</dbReference>
<feature type="transmembrane region" description="Helical" evidence="2">
    <location>
        <begin position="7"/>
        <end position="29"/>
    </location>
</feature>
<protein>
    <recommendedName>
        <fullName evidence="5">5-bromo-4-chloroindolyl phosphate hydrolysis protein</fullName>
    </recommendedName>
</protein>
<comment type="caution">
    <text evidence="3">The sequence shown here is derived from an EMBL/GenBank/DDBJ whole genome shotgun (WGS) entry which is preliminary data.</text>
</comment>
<name>A0ABS4I0D6_9BACL</name>
<evidence type="ECO:0000313" key="3">
    <source>
        <dbReference type="EMBL" id="MBP1964175.1"/>
    </source>
</evidence>
<organism evidence="3 4">
    <name type="scientific">Paenibacillus aceris</name>
    <dbReference type="NCBI Taxonomy" id="869555"/>
    <lineage>
        <taxon>Bacteria</taxon>
        <taxon>Bacillati</taxon>
        <taxon>Bacillota</taxon>
        <taxon>Bacilli</taxon>
        <taxon>Bacillales</taxon>
        <taxon>Paenibacillaceae</taxon>
        <taxon>Paenibacillus</taxon>
    </lineage>
</organism>
<proteinExistence type="predicted"/>
<accession>A0ABS4I0D6</accession>
<keyword evidence="2" id="KW-0472">Membrane</keyword>
<keyword evidence="2" id="KW-1133">Transmembrane helix</keyword>
<keyword evidence="2" id="KW-0812">Transmembrane</keyword>
<feature type="transmembrane region" description="Helical" evidence="2">
    <location>
        <begin position="41"/>
        <end position="63"/>
    </location>
</feature>
<evidence type="ECO:0000313" key="4">
    <source>
        <dbReference type="Proteomes" id="UP001519344"/>
    </source>
</evidence>
<sequence>MLSKNLLKLVAISLGVVVLNIALFSPGIIGVEIGSNALETASGVTVIFASILILSYTSNMLIFKLPSVKPVKEIRTHNEYIEALSHYKAVKTIQSDIGLALRQLERLKKRMETLLELLNQKFDPNEITYKKFISVAQEVEALFYLNIRSILGRMHVFDESEYKIVTLPGSSRLPADLIAKKRMMYNEFLLFVKDSLSTNEEILLKIDKLLMEISRLDSLELADIEQLPCIQEIDSLIKQTKHYKE</sequence>
<evidence type="ECO:0008006" key="5">
    <source>
        <dbReference type="Google" id="ProtNLM"/>
    </source>
</evidence>
<keyword evidence="4" id="KW-1185">Reference proteome</keyword>
<dbReference type="EMBL" id="JAGGKV010000008">
    <property type="protein sequence ID" value="MBP1964175.1"/>
    <property type="molecule type" value="Genomic_DNA"/>
</dbReference>
<feature type="coiled-coil region" evidence="1">
    <location>
        <begin position="90"/>
        <end position="121"/>
    </location>
</feature>
<evidence type="ECO:0000256" key="1">
    <source>
        <dbReference type="SAM" id="Coils"/>
    </source>
</evidence>
<evidence type="ECO:0000256" key="2">
    <source>
        <dbReference type="SAM" id="Phobius"/>
    </source>
</evidence>
<gene>
    <name evidence="3" type="ORF">J2Z65_003398</name>
</gene>